<dbReference type="PANTHER" id="PTHR31170">
    <property type="entry name" value="BNAC04G53230D PROTEIN"/>
    <property type="match status" value="1"/>
</dbReference>
<reference evidence="1 2" key="1">
    <citation type="journal article" date="2019" name="Sci. Rep.">
        <title>A high-quality genome of Eragrostis curvula grass provides insights into Poaceae evolution and supports new strategies to enhance forage quality.</title>
        <authorList>
            <person name="Carballo J."/>
            <person name="Santos B.A.C.M."/>
            <person name="Zappacosta D."/>
            <person name="Garbus I."/>
            <person name="Selva J.P."/>
            <person name="Gallo C.A."/>
            <person name="Diaz A."/>
            <person name="Albertini E."/>
            <person name="Caccamo M."/>
            <person name="Echenique V."/>
        </authorList>
    </citation>
    <scope>NUCLEOTIDE SEQUENCE [LARGE SCALE GENOMIC DNA]</scope>
    <source>
        <strain evidence="2">cv. Victoria</strain>
        <tissue evidence="1">Leaf</tissue>
    </source>
</reference>
<gene>
    <name evidence="1" type="ORF">EJB05_25110</name>
</gene>
<dbReference type="AlphaFoldDB" id="A0A5J9VEJ4"/>
<dbReference type="Proteomes" id="UP000324897">
    <property type="component" value="Chromosome 1"/>
</dbReference>
<feature type="non-terminal residue" evidence="1">
    <location>
        <position position="1"/>
    </location>
</feature>
<dbReference type="PANTHER" id="PTHR31170:SF18">
    <property type="entry name" value="(WILD MALAYSIAN BANANA) HYPOTHETICAL PROTEIN"/>
    <property type="match status" value="1"/>
</dbReference>
<evidence type="ECO:0000313" key="1">
    <source>
        <dbReference type="EMBL" id="TVU33300.1"/>
    </source>
</evidence>
<name>A0A5J9VEJ4_9POAL</name>
<dbReference type="OrthoDB" id="1589813at2759"/>
<organism evidence="1 2">
    <name type="scientific">Eragrostis curvula</name>
    <name type="common">weeping love grass</name>
    <dbReference type="NCBI Taxonomy" id="38414"/>
    <lineage>
        <taxon>Eukaryota</taxon>
        <taxon>Viridiplantae</taxon>
        <taxon>Streptophyta</taxon>
        <taxon>Embryophyta</taxon>
        <taxon>Tracheophyta</taxon>
        <taxon>Spermatophyta</taxon>
        <taxon>Magnoliopsida</taxon>
        <taxon>Liliopsida</taxon>
        <taxon>Poales</taxon>
        <taxon>Poaceae</taxon>
        <taxon>PACMAD clade</taxon>
        <taxon>Chloridoideae</taxon>
        <taxon>Eragrostideae</taxon>
        <taxon>Eragrostidinae</taxon>
        <taxon>Eragrostis</taxon>
    </lineage>
</organism>
<dbReference type="EMBL" id="RWGY01000011">
    <property type="protein sequence ID" value="TVU33300.1"/>
    <property type="molecule type" value="Genomic_DNA"/>
</dbReference>
<sequence>MATVFVTAPSTPEIQGQRRDALEMVVQRRLGQDDGDGSGGMTIFRVPAHFREASKELYEPRLVSIGPYYRGREALRAMEQHKWRYLRELVARRPEASLADYVAAVRAVEQRAWRCYAERTSIFDAVAAAQAEPSGGGIEGEQSPPGNPMADDFAEMLLLDGCFILQFFIKWNCFEHDELCEVGWGLKLLRSDLLLLENQIPFFVLEALFGVAIPEAERVDLLRRLILPHLSLDDSIFSRDESIAVPTREALWFLPRLLRRRLQGLAHDDTADLSLRLRPHPDLAVPSVTMLHDAGVQFRLKTSPQDMFDITFDKAKGVMRMPRIQVGQANTPLLVNIIAFEQTTGGPCTSFPLSSYAALMGFLVKIGKDVEHLKKRPGHHGQPPC</sequence>
<comment type="caution">
    <text evidence="1">The sequence shown here is derived from an EMBL/GenBank/DDBJ whole genome shotgun (WGS) entry which is preliminary data.</text>
</comment>
<dbReference type="Gramene" id="TVU33300">
    <property type="protein sequence ID" value="TVU33300"/>
    <property type="gene ID" value="EJB05_25110"/>
</dbReference>
<evidence type="ECO:0000313" key="2">
    <source>
        <dbReference type="Proteomes" id="UP000324897"/>
    </source>
</evidence>
<proteinExistence type="predicted"/>
<dbReference type="Pfam" id="PF03140">
    <property type="entry name" value="DUF247"/>
    <property type="match status" value="1"/>
</dbReference>
<keyword evidence="2" id="KW-1185">Reference proteome</keyword>
<accession>A0A5J9VEJ4</accession>
<dbReference type="InterPro" id="IPR004158">
    <property type="entry name" value="DUF247_pln"/>
</dbReference>
<protein>
    <submittedName>
        <fullName evidence="1">Uncharacterized protein</fullName>
    </submittedName>
</protein>